<keyword evidence="3" id="KW-1185">Reference proteome</keyword>
<dbReference type="AlphaFoldDB" id="A0A8J5RTW6"/>
<evidence type="ECO:0000313" key="3">
    <source>
        <dbReference type="Proteomes" id="UP000729402"/>
    </source>
</evidence>
<reference evidence="2" key="1">
    <citation type="journal article" date="2021" name="bioRxiv">
        <title>Whole Genome Assembly and Annotation of Northern Wild Rice, Zizania palustris L., Supports a Whole Genome Duplication in the Zizania Genus.</title>
        <authorList>
            <person name="Haas M."/>
            <person name="Kono T."/>
            <person name="Macchietto M."/>
            <person name="Millas R."/>
            <person name="McGilp L."/>
            <person name="Shao M."/>
            <person name="Duquette J."/>
            <person name="Hirsch C.N."/>
            <person name="Kimball J."/>
        </authorList>
    </citation>
    <scope>NUCLEOTIDE SEQUENCE</scope>
    <source>
        <tissue evidence="2">Fresh leaf tissue</tissue>
    </source>
</reference>
<proteinExistence type="predicted"/>
<accession>A0A8J5RTW6</accession>
<organism evidence="2 3">
    <name type="scientific">Zizania palustris</name>
    <name type="common">Northern wild rice</name>
    <dbReference type="NCBI Taxonomy" id="103762"/>
    <lineage>
        <taxon>Eukaryota</taxon>
        <taxon>Viridiplantae</taxon>
        <taxon>Streptophyta</taxon>
        <taxon>Embryophyta</taxon>
        <taxon>Tracheophyta</taxon>
        <taxon>Spermatophyta</taxon>
        <taxon>Magnoliopsida</taxon>
        <taxon>Liliopsida</taxon>
        <taxon>Poales</taxon>
        <taxon>Poaceae</taxon>
        <taxon>BOP clade</taxon>
        <taxon>Oryzoideae</taxon>
        <taxon>Oryzeae</taxon>
        <taxon>Zizaniinae</taxon>
        <taxon>Zizania</taxon>
    </lineage>
</organism>
<gene>
    <name evidence="2" type="ORF">GUJ93_ZPchr0001g30000</name>
</gene>
<evidence type="ECO:0000313" key="2">
    <source>
        <dbReference type="EMBL" id="KAG8053414.1"/>
    </source>
</evidence>
<dbReference type="PANTHER" id="PTHR35356:SF3">
    <property type="entry name" value="OS01G0156300 PROTEIN"/>
    <property type="match status" value="1"/>
</dbReference>
<dbReference type="PANTHER" id="PTHR35356">
    <property type="entry name" value="OS01G0156300 PROTEIN-RELATED"/>
    <property type="match status" value="1"/>
</dbReference>
<dbReference type="EMBL" id="JAAALK010000288">
    <property type="protein sequence ID" value="KAG8053414.1"/>
    <property type="molecule type" value="Genomic_DNA"/>
</dbReference>
<feature type="compositionally biased region" description="Basic and acidic residues" evidence="1">
    <location>
        <begin position="185"/>
        <end position="207"/>
    </location>
</feature>
<name>A0A8J5RTW6_ZIZPA</name>
<dbReference type="Proteomes" id="UP000729402">
    <property type="component" value="Unassembled WGS sequence"/>
</dbReference>
<feature type="region of interest" description="Disordered" evidence="1">
    <location>
        <begin position="174"/>
        <end position="207"/>
    </location>
</feature>
<dbReference type="OrthoDB" id="689458at2759"/>
<evidence type="ECO:0000256" key="1">
    <source>
        <dbReference type="SAM" id="MobiDB-lite"/>
    </source>
</evidence>
<protein>
    <submittedName>
        <fullName evidence="2">Uncharacterized protein</fullName>
    </submittedName>
</protein>
<dbReference type="Pfam" id="PF06533">
    <property type="entry name" value="DUF1110"/>
    <property type="match status" value="1"/>
</dbReference>
<comment type="caution">
    <text evidence="2">The sequence shown here is derived from an EMBL/GenBank/DDBJ whole genome shotgun (WGS) entry which is preliminary data.</text>
</comment>
<dbReference type="InterPro" id="IPR010535">
    <property type="entry name" value="DUF1110"/>
</dbReference>
<reference evidence="2" key="2">
    <citation type="submission" date="2021-02" db="EMBL/GenBank/DDBJ databases">
        <authorList>
            <person name="Kimball J.A."/>
            <person name="Haas M.W."/>
            <person name="Macchietto M."/>
            <person name="Kono T."/>
            <person name="Duquette J."/>
            <person name="Shao M."/>
        </authorList>
    </citation>
    <scope>NUCLEOTIDE SEQUENCE</scope>
    <source>
        <tissue evidence="2">Fresh leaf tissue</tissue>
    </source>
</reference>
<sequence length="207" mass="22403">MAAAAAVAAALWKARFWERLNEATRRFNCVVELLNSALPHLTSPMPAGDARAARFRIQLAQDKLRAASSYVASVLSFIGAAEILALRGGSTDPAWPRHMIHQLGDQNLKEQDGLAWLLRIVKMAAKETYAGVRWCLSHLCAALVLLDHPGIPEVGVLIEAERLAAVSDLEAAIQNAKPPSNSSTRSRDTECGVESPREPPKSDSGEM</sequence>